<dbReference type="OrthoDB" id="205662at2759"/>
<dbReference type="Pfam" id="PF21041">
    <property type="entry name" value="XMAP215_CLASP_TOG"/>
    <property type="match status" value="2"/>
</dbReference>
<dbReference type="GO" id="GO:1990571">
    <property type="term" value="P:meiotic centromere clustering"/>
    <property type="evidence" value="ECO:0007669"/>
    <property type="project" value="UniProtKB-ARBA"/>
</dbReference>
<keyword evidence="4" id="KW-0206">Cytoskeleton</keyword>
<dbReference type="GO" id="GO:0030951">
    <property type="term" value="P:establishment or maintenance of microtubule cytoskeleton polarity"/>
    <property type="evidence" value="ECO:0007669"/>
    <property type="project" value="InterPro"/>
</dbReference>
<dbReference type="GO" id="GO:0061863">
    <property type="term" value="F:microtubule plus end polymerase"/>
    <property type="evidence" value="ECO:0007669"/>
    <property type="project" value="InterPro"/>
</dbReference>
<dbReference type="GO" id="GO:0051010">
    <property type="term" value="F:microtubule plus-end binding"/>
    <property type="evidence" value="ECO:0007669"/>
    <property type="project" value="InterPro"/>
</dbReference>
<evidence type="ECO:0000256" key="3">
    <source>
        <dbReference type="ARBA" id="ARBA00022737"/>
    </source>
</evidence>
<dbReference type="GO" id="GO:0051315">
    <property type="term" value="P:attachment of mitotic spindle microtubules to kinetochore"/>
    <property type="evidence" value="ECO:0007669"/>
    <property type="project" value="UniProtKB-ARBA"/>
</dbReference>
<dbReference type="PANTHER" id="PTHR12609">
    <property type="entry name" value="MICROTUBULE ASSOCIATED PROTEIN XMAP215"/>
    <property type="match status" value="1"/>
</dbReference>
<dbReference type="GO" id="GO:0046785">
    <property type="term" value="P:microtubule polymerization"/>
    <property type="evidence" value="ECO:0007669"/>
    <property type="project" value="InterPro"/>
</dbReference>
<dbReference type="VEuPathDB" id="FungiDB:AMAG_20529"/>
<keyword evidence="3" id="KW-0677">Repeat</keyword>
<dbReference type="EMBL" id="GG745380">
    <property type="protein sequence ID" value="KNE72491.1"/>
    <property type="molecule type" value="Genomic_DNA"/>
</dbReference>
<evidence type="ECO:0000256" key="5">
    <source>
        <dbReference type="ARBA" id="ARBA00025722"/>
    </source>
</evidence>
<dbReference type="GO" id="GO:0005881">
    <property type="term" value="C:cytoplasmic microtubule"/>
    <property type="evidence" value="ECO:0007669"/>
    <property type="project" value="UniProtKB-ARBA"/>
</dbReference>
<dbReference type="AlphaFoldDB" id="A0A0L0TCU1"/>
<evidence type="ECO:0000313" key="9">
    <source>
        <dbReference type="Proteomes" id="UP000054350"/>
    </source>
</evidence>
<keyword evidence="2" id="KW-0963">Cytoplasm</keyword>
<dbReference type="FunFam" id="1.25.10.10:FF:000019">
    <property type="entry name" value="Cytoskeleton-associated protein 5"/>
    <property type="match status" value="1"/>
</dbReference>
<dbReference type="InterPro" id="IPR034085">
    <property type="entry name" value="TOG"/>
</dbReference>
<dbReference type="InterPro" id="IPR011989">
    <property type="entry name" value="ARM-like"/>
</dbReference>
<feature type="domain" description="TOG" evidence="7">
    <location>
        <begin position="151"/>
        <end position="383"/>
    </location>
</feature>
<dbReference type="eggNOG" id="KOG1820">
    <property type="taxonomic scope" value="Eukaryota"/>
</dbReference>
<dbReference type="GO" id="GO:0000022">
    <property type="term" value="P:mitotic spindle elongation"/>
    <property type="evidence" value="ECO:0007669"/>
    <property type="project" value="UniProtKB-ARBA"/>
</dbReference>
<comment type="subcellular location">
    <subcellularLocation>
        <location evidence="1">Cytoplasm</location>
        <location evidence="1">Cytoskeleton</location>
    </subcellularLocation>
</comment>
<evidence type="ECO:0000256" key="2">
    <source>
        <dbReference type="ARBA" id="ARBA00022490"/>
    </source>
</evidence>
<sequence length="413" mass="43590">MDDDLLQLPLDERLNHKLRNSCAAVAARATCPSIWRARRQLQPLAGVLANLFGHADKNVRAEATNLTVTLYSYLGDAVKPFLESLKPVQQKDLEAEFAKVANGGQLRPTRAVRSRKAAMAAAGAAGGMDADMGMDQQQQLPAAMALPDPFDFAEPVDVLSRMPPGIADALGNPSWKVRKEAIDALLVAVSVPRIADGRYAELVRAVVARIGDTNIVVATVAVQVLDKFARGLRGAFGPYTTSVIGPLLDKTREKRASLLEAVRSALDATCDAGSLDAIQPEVLAAIAHKIPQIRTESIRFLTRCFTSLPAPPSSLDVKAYCEALVKAMDDSTTDVRDAAAQALGTLAKVVGDRLVAPYVKKLDPIRLAKVQEYAQAAVVKGGCGTAASGGGAGKGIGDRARDAAGIDTATTYG</sequence>
<dbReference type="Gene3D" id="1.25.10.10">
    <property type="entry name" value="Leucine-rich Repeat Variant"/>
    <property type="match status" value="2"/>
</dbReference>
<dbReference type="InterPro" id="IPR021133">
    <property type="entry name" value="HEAT_type_2"/>
</dbReference>
<dbReference type="GO" id="GO:0099070">
    <property type="term" value="C:static microtubule bundle"/>
    <property type="evidence" value="ECO:0007669"/>
    <property type="project" value="UniProtKB-ARBA"/>
</dbReference>
<reference evidence="8 9" key="1">
    <citation type="submission" date="2009-11" db="EMBL/GenBank/DDBJ databases">
        <title>Annotation of Allomyces macrogynus ATCC 38327.</title>
        <authorList>
            <consortium name="The Broad Institute Genome Sequencing Platform"/>
            <person name="Russ C."/>
            <person name="Cuomo C."/>
            <person name="Burger G."/>
            <person name="Gray M.W."/>
            <person name="Holland P.W.H."/>
            <person name="King N."/>
            <person name="Lang F.B.F."/>
            <person name="Roger A.J."/>
            <person name="Ruiz-Trillo I."/>
            <person name="Young S.K."/>
            <person name="Zeng Q."/>
            <person name="Gargeya S."/>
            <person name="Fitzgerald M."/>
            <person name="Haas B."/>
            <person name="Abouelleil A."/>
            <person name="Alvarado L."/>
            <person name="Arachchi H.M."/>
            <person name="Berlin A."/>
            <person name="Chapman S.B."/>
            <person name="Gearin G."/>
            <person name="Goldberg J."/>
            <person name="Griggs A."/>
            <person name="Gujja S."/>
            <person name="Hansen M."/>
            <person name="Heiman D."/>
            <person name="Howarth C."/>
            <person name="Larimer J."/>
            <person name="Lui A."/>
            <person name="MacDonald P.J.P."/>
            <person name="McCowen C."/>
            <person name="Montmayeur A."/>
            <person name="Murphy C."/>
            <person name="Neiman D."/>
            <person name="Pearson M."/>
            <person name="Priest M."/>
            <person name="Roberts A."/>
            <person name="Saif S."/>
            <person name="Shea T."/>
            <person name="Sisk P."/>
            <person name="Stolte C."/>
            <person name="Sykes S."/>
            <person name="Wortman J."/>
            <person name="Nusbaum C."/>
            <person name="Birren B."/>
        </authorList>
    </citation>
    <scope>NUCLEOTIDE SEQUENCE [LARGE SCALE GENOMIC DNA]</scope>
    <source>
        <strain evidence="8 9">ATCC 38327</strain>
    </source>
</reference>
<organism evidence="8 9">
    <name type="scientific">Allomyces macrogynus (strain ATCC 38327)</name>
    <name type="common">Allomyces javanicus var. macrogynus</name>
    <dbReference type="NCBI Taxonomy" id="578462"/>
    <lineage>
        <taxon>Eukaryota</taxon>
        <taxon>Fungi</taxon>
        <taxon>Fungi incertae sedis</taxon>
        <taxon>Blastocladiomycota</taxon>
        <taxon>Blastocladiomycetes</taxon>
        <taxon>Blastocladiales</taxon>
        <taxon>Blastocladiaceae</taxon>
        <taxon>Allomyces</taxon>
    </lineage>
</organism>
<dbReference type="Proteomes" id="UP000054350">
    <property type="component" value="Unassembled WGS sequence"/>
</dbReference>
<name>A0A0L0TCU1_ALLM3</name>
<dbReference type="PROSITE" id="PS50077">
    <property type="entry name" value="HEAT_REPEAT"/>
    <property type="match status" value="1"/>
</dbReference>
<comment type="similarity">
    <text evidence="5">Belongs to the TOG/XMAP215 family.</text>
</comment>
<dbReference type="GO" id="GO:0044732">
    <property type="term" value="C:mitotic spindle pole body"/>
    <property type="evidence" value="ECO:0007669"/>
    <property type="project" value="UniProtKB-ARBA"/>
</dbReference>
<dbReference type="InterPro" id="IPR045110">
    <property type="entry name" value="XMAP215"/>
</dbReference>
<keyword evidence="9" id="KW-1185">Reference proteome</keyword>
<dbReference type="GO" id="GO:1990498">
    <property type="term" value="C:mitotic spindle microtubule"/>
    <property type="evidence" value="ECO:0007669"/>
    <property type="project" value="UniProtKB-ARBA"/>
</dbReference>
<dbReference type="InterPro" id="IPR016024">
    <property type="entry name" value="ARM-type_fold"/>
</dbReference>
<evidence type="ECO:0000256" key="1">
    <source>
        <dbReference type="ARBA" id="ARBA00004245"/>
    </source>
</evidence>
<evidence type="ECO:0000256" key="6">
    <source>
        <dbReference type="PROSITE-ProRule" id="PRU00103"/>
    </source>
</evidence>
<evidence type="ECO:0000256" key="4">
    <source>
        <dbReference type="ARBA" id="ARBA00023212"/>
    </source>
</evidence>
<dbReference type="SMART" id="SM01349">
    <property type="entry name" value="TOG"/>
    <property type="match status" value="1"/>
</dbReference>
<dbReference type="InterPro" id="IPR048491">
    <property type="entry name" value="XMAP215_CLASP_TOG"/>
</dbReference>
<accession>A0A0L0TCU1</accession>
<proteinExistence type="inferred from homology"/>
<reference evidence="9" key="2">
    <citation type="submission" date="2009-11" db="EMBL/GenBank/DDBJ databases">
        <title>The Genome Sequence of Allomyces macrogynus strain ATCC 38327.</title>
        <authorList>
            <consortium name="The Broad Institute Genome Sequencing Platform"/>
            <person name="Russ C."/>
            <person name="Cuomo C."/>
            <person name="Shea T."/>
            <person name="Young S.K."/>
            <person name="Zeng Q."/>
            <person name="Koehrsen M."/>
            <person name="Haas B."/>
            <person name="Borodovsky M."/>
            <person name="Guigo R."/>
            <person name="Alvarado L."/>
            <person name="Berlin A."/>
            <person name="Borenstein D."/>
            <person name="Chen Z."/>
            <person name="Engels R."/>
            <person name="Freedman E."/>
            <person name="Gellesch M."/>
            <person name="Goldberg J."/>
            <person name="Griggs A."/>
            <person name="Gujja S."/>
            <person name="Heiman D."/>
            <person name="Hepburn T."/>
            <person name="Howarth C."/>
            <person name="Jen D."/>
            <person name="Larson L."/>
            <person name="Lewis B."/>
            <person name="Mehta T."/>
            <person name="Park D."/>
            <person name="Pearson M."/>
            <person name="Roberts A."/>
            <person name="Saif S."/>
            <person name="Shenoy N."/>
            <person name="Sisk P."/>
            <person name="Stolte C."/>
            <person name="Sykes S."/>
            <person name="Walk T."/>
            <person name="White J."/>
            <person name="Yandava C."/>
            <person name="Burger G."/>
            <person name="Gray M.W."/>
            <person name="Holland P.W.H."/>
            <person name="King N."/>
            <person name="Lang F.B.F."/>
            <person name="Roger A.J."/>
            <person name="Ruiz-Trillo I."/>
            <person name="Lander E."/>
            <person name="Nusbaum C."/>
        </authorList>
    </citation>
    <scope>NUCLEOTIDE SEQUENCE [LARGE SCALE GENOMIC DNA]</scope>
    <source>
        <strain evidence="9">ATCC 38327</strain>
    </source>
</reference>
<feature type="repeat" description="HEAT" evidence="6">
    <location>
        <begin position="320"/>
        <end position="358"/>
    </location>
</feature>
<dbReference type="STRING" id="578462.A0A0L0TCU1"/>
<evidence type="ECO:0000259" key="7">
    <source>
        <dbReference type="SMART" id="SM01349"/>
    </source>
</evidence>
<dbReference type="SUPFAM" id="SSF48371">
    <property type="entry name" value="ARM repeat"/>
    <property type="match status" value="1"/>
</dbReference>
<protein>
    <recommendedName>
        <fullName evidence="7">TOG domain-containing protein</fullName>
    </recommendedName>
</protein>
<evidence type="ECO:0000313" key="8">
    <source>
        <dbReference type="EMBL" id="KNE72491.1"/>
    </source>
</evidence>
<gene>
    <name evidence="8" type="ORF">AMAG_20529</name>
</gene>